<accession>A0ABV5GED8</accession>
<evidence type="ECO:0000313" key="1">
    <source>
        <dbReference type="EMBL" id="MFB9089419.1"/>
    </source>
</evidence>
<keyword evidence="2" id="KW-1185">Reference proteome</keyword>
<protein>
    <submittedName>
        <fullName evidence="1">Uncharacterized protein</fullName>
    </submittedName>
</protein>
<reference evidence="1 2" key="1">
    <citation type="submission" date="2024-09" db="EMBL/GenBank/DDBJ databases">
        <authorList>
            <person name="Sun Q."/>
            <person name="Mori K."/>
        </authorList>
    </citation>
    <scope>NUCLEOTIDE SEQUENCE [LARGE SCALE GENOMIC DNA]</scope>
    <source>
        <strain evidence="1 2">CECT 8460</strain>
    </source>
</reference>
<comment type="caution">
    <text evidence="1">The sequence shown here is derived from an EMBL/GenBank/DDBJ whole genome shotgun (WGS) entry which is preliminary data.</text>
</comment>
<dbReference type="Proteomes" id="UP001589576">
    <property type="component" value="Unassembled WGS sequence"/>
</dbReference>
<gene>
    <name evidence="1" type="ORF">ACFFUU_07400</name>
</gene>
<dbReference type="RefSeq" id="WP_290286410.1">
    <property type="nucleotide sequence ID" value="NZ_JAUFQN010000019.1"/>
</dbReference>
<organism evidence="1 2">
    <name type="scientific">Flavobacterium paronense</name>
    <dbReference type="NCBI Taxonomy" id="1392775"/>
    <lineage>
        <taxon>Bacteria</taxon>
        <taxon>Pseudomonadati</taxon>
        <taxon>Bacteroidota</taxon>
        <taxon>Flavobacteriia</taxon>
        <taxon>Flavobacteriales</taxon>
        <taxon>Flavobacteriaceae</taxon>
        <taxon>Flavobacterium</taxon>
    </lineage>
</organism>
<proteinExistence type="predicted"/>
<sequence>MARINKKGQIIGSIGPVSFRAYNGKEYLQGKPGKKKMKQTVATKKSASDFGRGSRLAKAIREALFPILQNRGDANFYRRFTTKINTATQDGNSKPIGSRTLMEGNLDLLQNIDCNLASPFVHYCKLSPTLSLSGSCQLTIALPEFSVLDYIAQKEKATHAELVFLVTALPTEIDPENPIEPKAELFRLAFPLKASVVPAQQWTTVVLPEGQLIVVASALFYYRDNALAGMVGLNGKEFHPVEVSAVLK</sequence>
<evidence type="ECO:0000313" key="2">
    <source>
        <dbReference type="Proteomes" id="UP001589576"/>
    </source>
</evidence>
<dbReference type="EMBL" id="JBHMFB010000016">
    <property type="protein sequence ID" value="MFB9089419.1"/>
    <property type="molecule type" value="Genomic_DNA"/>
</dbReference>
<name>A0ABV5GED8_9FLAO</name>